<dbReference type="SUPFAM" id="SSF103473">
    <property type="entry name" value="MFS general substrate transporter"/>
    <property type="match status" value="1"/>
</dbReference>
<dbReference type="PANTHER" id="PTHR24064">
    <property type="entry name" value="SOLUTE CARRIER FAMILY 22 MEMBER"/>
    <property type="match status" value="1"/>
</dbReference>
<sequence length="497" mass="56592">MSSASLKEYEDSDEEETLLTTVEYYTLDNMIEKTGGFGRLQIAILVCMLIANIPTAFYSYGLPVLEQFPDYVCTTDSGMDYRCKRNQICINGMPKESMIWGINWDSSRSINNWVDEMDLMCATKFQIGLFGSIYFLGFAFSGVFLKFSDHFGRRKIIQVGCLFSCFIVTYLYSFSGLYARYTMLFCLGALSFRLLALYILISELCPVQYRIYVSAGYALIDHYIGVLLPAIYFRFIGKDYKVIFSCAVFAAPLSFILSMFLPESPRYLYEKRKIDQLRKEFEKIAEFNRVRIPSKYELILNDGTSVEDDDNNFNRNLCKMIKNFKICMNLLVSTLTVSIVSLDNNLLQYHSKYFQANNYDVAFLMLHAEIIGTIIAVFLRKWLSTRVLIVLSFLLISACTLPLILIPQVDSTTMISVFGCQMGISMVFYLSLLNISENFPPLFVALAFFVCNLCGSMANIFSPILAEATHPVPMKIMFGASIAQGLLNIIYKPKIST</sequence>
<proteinExistence type="predicted"/>
<feature type="transmembrane region" description="Helical" evidence="5">
    <location>
        <begin position="472"/>
        <end position="491"/>
    </location>
</feature>
<name>A0AAD1UL52_EUPCR</name>
<evidence type="ECO:0000256" key="1">
    <source>
        <dbReference type="ARBA" id="ARBA00004141"/>
    </source>
</evidence>
<keyword evidence="2 5" id="KW-0812">Transmembrane</keyword>
<evidence type="ECO:0000313" key="7">
    <source>
        <dbReference type="Proteomes" id="UP001295684"/>
    </source>
</evidence>
<feature type="transmembrane region" description="Helical" evidence="5">
    <location>
        <begin position="412"/>
        <end position="430"/>
    </location>
</feature>
<dbReference type="Gene3D" id="1.20.1250.20">
    <property type="entry name" value="MFS general substrate transporter like domains"/>
    <property type="match status" value="1"/>
</dbReference>
<feature type="transmembrane region" description="Helical" evidence="5">
    <location>
        <begin position="324"/>
        <end position="342"/>
    </location>
</feature>
<feature type="transmembrane region" description="Helical" evidence="5">
    <location>
        <begin position="156"/>
        <end position="175"/>
    </location>
</feature>
<dbReference type="InterPro" id="IPR036259">
    <property type="entry name" value="MFS_trans_sf"/>
</dbReference>
<keyword evidence="3 5" id="KW-1133">Transmembrane helix</keyword>
<comment type="subcellular location">
    <subcellularLocation>
        <location evidence="1">Membrane</location>
        <topology evidence="1">Multi-pass membrane protein</topology>
    </subcellularLocation>
</comment>
<keyword evidence="7" id="KW-1185">Reference proteome</keyword>
<dbReference type="InterPro" id="IPR011701">
    <property type="entry name" value="MFS"/>
</dbReference>
<dbReference type="AlphaFoldDB" id="A0AAD1UL52"/>
<feature type="transmembrane region" description="Helical" evidence="5">
    <location>
        <begin position="125"/>
        <end position="144"/>
    </location>
</feature>
<dbReference type="GO" id="GO:0022857">
    <property type="term" value="F:transmembrane transporter activity"/>
    <property type="evidence" value="ECO:0007669"/>
    <property type="project" value="InterPro"/>
</dbReference>
<feature type="transmembrane region" description="Helical" evidence="5">
    <location>
        <begin position="40"/>
        <end position="60"/>
    </location>
</feature>
<gene>
    <name evidence="6" type="ORF">ECRASSUSDP1_LOCUS8494</name>
</gene>
<reference evidence="6" key="1">
    <citation type="submission" date="2023-07" db="EMBL/GenBank/DDBJ databases">
        <authorList>
            <consortium name="AG Swart"/>
            <person name="Singh M."/>
            <person name="Singh A."/>
            <person name="Seah K."/>
            <person name="Emmerich C."/>
        </authorList>
    </citation>
    <scope>NUCLEOTIDE SEQUENCE</scope>
    <source>
        <strain evidence="6">DP1</strain>
    </source>
</reference>
<dbReference type="Proteomes" id="UP001295684">
    <property type="component" value="Unassembled WGS sequence"/>
</dbReference>
<keyword evidence="4 5" id="KW-0472">Membrane</keyword>
<evidence type="ECO:0000313" key="6">
    <source>
        <dbReference type="EMBL" id="CAI2367215.1"/>
    </source>
</evidence>
<feature type="transmembrane region" description="Helical" evidence="5">
    <location>
        <begin position="181"/>
        <end position="201"/>
    </location>
</feature>
<dbReference type="Pfam" id="PF07690">
    <property type="entry name" value="MFS_1"/>
    <property type="match status" value="1"/>
</dbReference>
<evidence type="ECO:0000256" key="2">
    <source>
        <dbReference type="ARBA" id="ARBA00022692"/>
    </source>
</evidence>
<feature type="transmembrane region" description="Helical" evidence="5">
    <location>
        <begin position="442"/>
        <end position="466"/>
    </location>
</feature>
<organism evidence="6 7">
    <name type="scientific">Euplotes crassus</name>
    <dbReference type="NCBI Taxonomy" id="5936"/>
    <lineage>
        <taxon>Eukaryota</taxon>
        <taxon>Sar</taxon>
        <taxon>Alveolata</taxon>
        <taxon>Ciliophora</taxon>
        <taxon>Intramacronucleata</taxon>
        <taxon>Spirotrichea</taxon>
        <taxon>Hypotrichia</taxon>
        <taxon>Euplotida</taxon>
        <taxon>Euplotidae</taxon>
        <taxon>Moneuplotes</taxon>
    </lineage>
</organism>
<protein>
    <submittedName>
        <fullName evidence="6">Uncharacterized protein</fullName>
    </submittedName>
</protein>
<evidence type="ECO:0000256" key="4">
    <source>
        <dbReference type="ARBA" id="ARBA00023136"/>
    </source>
</evidence>
<dbReference type="EMBL" id="CAMPGE010008316">
    <property type="protein sequence ID" value="CAI2367215.1"/>
    <property type="molecule type" value="Genomic_DNA"/>
</dbReference>
<evidence type="ECO:0000256" key="3">
    <source>
        <dbReference type="ARBA" id="ARBA00022989"/>
    </source>
</evidence>
<feature type="transmembrane region" description="Helical" evidence="5">
    <location>
        <begin position="387"/>
        <end position="406"/>
    </location>
</feature>
<feature type="transmembrane region" description="Helical" evidence="5">
    <location>
        <begin position="242"/>
        <end position="262"/>
    </location>
</feature>
<comment type="caution">
    <text evidence="6">The sequence shown here is derived from an EMBL/GenBank/DDBJ whole genome shotgun (WGS) entry which is preliminary data.</text>
</comment>
<evidence type="ECO:0000256" key="5">
    <source>
        <dbReference type="SAM" id="Phobius"/>
    </source>
</evidence>
<accession>A0AAD1UL52</accession>
<dbReference type="GO" id="GO:0016020">
    <property type="term" value="C:membrane"/>
    <property type="evidence" value="ECO:0007669"/>
    <property type="project" value="UniProtKB-SubCell"/>
</dbReference>
<feature type="transmembrane region" description="Helical" evidence="5">
    <location>
        <begin position="213"/>
        <end position="236"/>
    </location>
</feature>
<feature type="transmembrane region" description="Helical" evidence="5">
    <location>
        <begin position="362"/>
        <end position="380"/>
    </location>
</feature>